<dbReference type="WBParaSite" id="PSU_v2.g20820.t1">
    <property type="protein sequence ID" value="PSU_v2.g20820.t1"/>
    <property type="gene ID" value="PSU_v2.g20820"/>
</dbReference>
<accession>A0A914YKF3</accession>
<sequence length="450" mass="50807">MSGVNALSNHIKYLIRRLEESNEEDRRKIIYHTLMVGYQSDEGNGVIVVIDGNHRILAIKKWNEKHPNDPIQHLYFDIILTSKPSLFAAVHICNFSAQEAERDMLPYSRSDVIRLARQLLMEEPSLGLSDIVEAKQTKQRALETDLVSTLAPILNVDKDKIPCIVWKLTRIQNEDFEKVLPGISSFTTNKQISKSVTSYERRQKATIEILSKAEAGSDLEMKIDSLTGKDWAFILREKNIWHFGHDEDAHLQVIMGTRYSNIKNKDKAMEAFLLSGFAKGVSNYKRYPNAKAKRRYLKQQFEKWIQSQPLPTAVPDNRTSEIIFDQATLGGGGNAGVKAEIITIGSDKPPSTAKPTNTRAKNTLVLKNIKISDAKEKYVDMFENTILKKEMAAFASYMLSDMSKNKGDFSSHEAVSSCTPFIIRQGDFDIQKFLNSIKKAVEDDAAAKST</sequence>
<name>A0A914YKF3_9BILA</name>
<organism evidence="1 2">
    <name type="scientific">Panagrolaimus superbus</name>
    <dbReference type="NCBI Taxonomy" id="310955"/>
    <lineage>
        <taxon>Eukaryota</taxon>
        <taxon>Metazoa</taxon>
        <taxon>Ecdysozoa</taxon>
        <taxon>Nematoda</taxon>
        <taxon>Chromadorea</taxon>
        <taxon>Rhabditida</taxon>
        <taxon>Tylenchina</taxon>
        <taxon>Panagrolaimomorpha</taxon>
        <taxon>Panagrolaimoidea</taxon>
        <taxon>Panagrolaimidae</taxon>
        <taxon>Panagrolaimus</taxon>
    </lineage>
</organism>
<keyword evidence="1" id="KW-1185">Reference proteome</keyword>
<evidence type="ECO:0000313" key="2">
    <source>
        <dbReference type="WBParaSite" id="PSU_v2.g20820.t1"/>
    </source>
</evidence>
<dbReference type="Proteomes" id="UP000887577">
    <property type="component" value="Unplaced"/>
</dbReference>
<dbReference type="AlphaFoldDB" id="A0A914YKF3"/>
<reference evidence="2" key="1">
    <citation type="submission" date="2022-11" db="UniProtKB">
        <authorList>
            <consortium name="WormBaseParasite"/>
        </authorList>
    </citation>
    <scope>IDENTIFICATION</scope>
</reference>
<protein>
    <submittedName>
        <fullName evidence="2">DGQHR domain-containing protein</fullName>
    </submittedName>
</protein>
<proteinExistence type="predicted"/>
<evidence type="ECO:0000313" key="1">
    <source>
        <dbReference type="Proteomes" id="UP000887577"/>
    </source>
</evidence>